<dbReference type="PANTHER" id="PTHR24421">
    <property type="entry name" value="NITRATE/NITRITE SENSOR PROTEIN NARX-RELATED"/>
    <property type="match status" value="1"/>
</dbReference>
<feature type="domain" description="Histidine kinase" evidence="11">
    <location>
        <begin position="65"/>
        <end position="261"/>
    </location>
</feature>
<dbReference type="PANTHER" id="PTHR24421:SF10">
    <property type="entry name" value="NITRATE_NITRITE SENSOR PROTEIN NARQ"/>
    <property type="match status" value="1"/>
</dbReference>
<protein>
    <recommendedName>
        <fullName evidence="2">histidine kinase</fullName>
        <ecNumber evidence="2">2.7.13.3</ecNumber>
    </recommendedName>
</protein>
<keyword evidence="5" id="KW-0547">Nucleotide-binding</keyword>
<dbReference type="SMART" id="SM00387">
    <property type="entry name" value="HATPase_c"/>
    <property type="match status" value="1"/>
</dbReference>
<keyword evidence="3" id="KW-0597">Phosphoprotein</keyword>
<dbReference type="InterPro" id="IPR005467">
    <property type="entry name" value="His_kinase_dom"/>
</dbReference>
<dbReference type="GO" id="GO:0016301">
    <property type="term" value="F:kinase activity"/>
    <property type="evidence" value="ECO:0007669"/>
    <property type="project" value="UniProtKB-KW"/>
</dbReference>
<feature type="coiled-coil region" evidence="9">
    <location>
        <begin position="37"/>
        <end position="64"/>
    </location>
</feature>
<dbReference type="Gene3D" id="3.30.565.10">
    <property type="entry name" value="Histidine kinase-like ATPase, C-terminal domain"/>
    <property type="match status" value="1"/>
</dbReference>
<accession>A0ABT8REI2</accession>
<evidence type="ECO:0000313" key="12">
    <source>
        <dbReference type="EMBL" id="MDO1450516.1"/>
    </source>
</evidence>
<keyword evidence="10" id="KW-0812">Transmembrane</keyword>
<evidence type="ECO:0000256" key="2">
    <source>
        <dbReference type="ARBA" id="ARBA00012438"/>
    </source>
</evidence>
<keyword evidence="8" id="KW-0902">Two-component regulatory system</keyword>
<comment type="caution">
    <text evidence="12">The sequence shown here is derived from an EMBL/GenBank/DDBJ whole genome shotgun (WGS) entry which is preliminary data.</text>
</comment>
<dbReference type="SUPFAM" id="SSF55874">
    <property type="entry name" value="ATPase domain of HSP90 chaperone/DNA topoisomerase II/histidine kinase"/>
    <property type="match status" value="1"/>
</dbReference>
<dbReference type="Proteomes" id="UP001168528">
    <property type="component" value="Unassembled WGS sequence"/>
</dbReference>
<keyword evidence="10" id="KW-1133">Transmembrane helix</keyword>
<evidence type="ECO:0000256" key="3">
    <source>
        <dbReference type="ARBA" id="ARBA00022553"/>
    </source>
</evidence>
<comment type="catalytic activity">
    <reaction evidence="1">
        <text>ATP + protein L-histidine = ADP + protein N-phospho-L-histidine.</text>
        <dbReference type="EC" id="2.7.13.3"/>
    </reaction>
</comment>
<evidence type="ECO:0000256" key="9">
    <source>
        <dbReference type="SAM" id="Coils"/>
    </source>
</evidence>
<dbReference type="Gene3D" id="1.20.5.1930">
    <property type="match status" value="1"/>
</dbReference>
<dbReference type="Pfam" id="PF07730">
    <property type="entry name" value="HisKA_3"/>
    <property type="match status" value="1"/>
</dbReference>
<dbReference type="Pfam" id="PF02518">
    <property type="entry name" value="HATPase_c"/>
    <property type="match status" value="1"/>
</dbReference>
<dbReference type="PROSITE" id="PS50109">
    <property type="entry name" value="HIS_KIN"/>
    <property type="match status" value="1"/>
</dbReference>
<reference evidence="12" key="1">
    <citation type="submission" date="2023-07" db="EMBL/GenBank/DDBJ databases">
        <title>The genome sequence of Rhodocytophaga aerolata KACC 12507.</title>
        <authorList>
            <person name="Zhang X."/>
        </authorList>
    </citation>
    <scope>NUCLEOTIDE SEQUENCE</scope>
    <source>
        <strain evidence="12">KACC 12507</strain>
    </source>
</reference>
<organism evidence="12 13">
    <name type="scientific">Rhodocytophaga aerolata</name>
    <dbReference type="NCBI Taxonomy" id="455078"/>
    <lineage>
        <taxon>Bacteria</taxon>
        <taxon>Pseudomonadati</taxon>
        <taxon>Bacteroidota</taxon>
        <taxon>Cytophagia</taxon>
        <taxon>Cytophagales</taxon>
        <taxon>Rhodocytophagaceae</taxon>
        <taxon>Rhodocytophaga</taxon>
    </lineage>
</organism>
<dbReference type="EC" id="2.7.13.3" evidence="2"/>
<evidence type="ECO:0000256" key="6">
    <source>
        <dbReference type="ARBA" id="ARBA00022777"/>
    </source>
</evidence>
<keyword evidence="10" id="KW-0472">Membrane</keyword>
<keyword evidence="6 12" id="KW-0418">Kinase</keyword>
<evidence type="ECO:0000256" key="7">
    <source>
        <dbReference type="ARBA" id="ARBA00022840"/>
    </source>
</evidence>
<evidence type="ECO:0000256" key="8">
    <source>
        <dbReference type="ARBA" id="ARBA00023012"/>
    </source>
</evidence>
<dbReference type="InterPro" id="IPR036890">
    <property type="entry name" value="HATPase_C_sf"/>
</dbReference>
<evidence type="ECO:0000259" key="11">
    <source>
        <dbReference type="PROSITE" id="PS50109"/>
    </source>
</evidence>
<evidence type="ECO:0000256" key="5">
    <source>
        <dbReference type="ARBA" id="ARBA00022741"/>
    </source>
</evidence>
<dbReference type="InterPro" id="IPR050482">
    <property type="entry name" value="Sensor_HK_TwoCompSys"/>
</dbReference>
<feature type="transmembrane region" description="Helical" evidence="10">
    <location>
        <begin position="6"/>
        <end position="28"/>
    </location>
</feature>
<dbReference type="InterPro" id="IPR003594">
    <property type="entry name" value="HATPase_dom"/>
</dbReference>
<keyword evidence="7" id="KW-0067">ATP-binding</keyword>
<keyword evidence="9" id="KW-0175">Coiled coil</keyword>
<dbReference type="InterPro" id="IPR011712">
    <property type="entry name" value="Sig_transdc_His_kin_sub3_dim/P"/>
</dbReference>
<proteinExistence type="predicted"/>
<keyword evidence="4" id="KW-0808">Transferase</keyword>
<gene>
    <name evidence="12" type="ORF">Q0590_29845</name>
</gene>
<dbReference type="CDD" id="cd16917">
    <property type="entry name" value="HATPase_UhpB-NarQ-NarX-like"/>
    <property type="match status" value="1"/>
</dbReference>
<dbReference type="RefSeq" id="WP_302041316.1">
    <property type="nucleotide sequence ID" value="NZ_JAUKPO010000031.1"/>
</dbReference>
<evidence type="ECO:0000256" key="1">
    <source>
        <dbReference type="ARBA" id="ARBA00000085"/>
    </source>
</evidence>
<evidence type="ECO:0000256" key="10">
    <source>
        <dbReference type="SAM" id="Phobius"/>
    </source>
</evidence>
<name>A0ABT8REI2_9BACT</name>
<dbReference type="EMBL" id="JAUKPO010000031">
    <property type="protein sequence ID" value="MDO1450516.1"/>
    <property type="molecule type" value="Genomic_DNA"/>
</dbReference>
<sequence length="261" mass="29528">MALEIQIVIGLTLLLLLIASFIIVFVFLHQQQYHRYLREKEEMKNTYKQELLKAQLEIKEQTLQLISQEIHDNIGQILSLVKLHLNTVPSQADSALAGKITTSKELLSKAIQDLRDLAKTLNSAQASDRSLSSSLERELNLINKSGLYTTHLTVEGNEELFDPQKQLIIFRIAQEILNNILKHAKAKTIRVNLVYQPTSFLMHIEDDGIGFDMRSIQHKNKAETGIGIQNMYTRAKLIGADFSIDSKAGSGFHTRLLLPLN</sequence>
<keyword evidence="13" id="KW-1185">Reference proteome</keyword>
<evidence type="ECO:0000313" key="13">
    <source>
        <dbReference type="Proteomes" id="UP001168528"/>
    </source>
</evidence>
<evidence type="ECO:0000256" key="4">
    <source>
        <dbReference type="ARBA" id="ARBA00022679"/>
    </source>
</evidence>